<keyword evidence="2" id="KW-1003">Cell membrane</keyword>
<keyword evidence="5 6" id="KW-0472">Membrane</keyword>
<evidence type="ECO:0000256" key="2">
    <source>
        <dbReference type="ARBA" id="ARBA00022475"/>
    </source>
</evidence>
<dbReference type="GO" id="GO:0005886">
    <property type="term" value="C:plasma membrane"/>
    <property type="evidence" value="ECO:0007669"/>
    <property type="project" value="UniProtKB-SubCell"/>
</dbReference>
<proteinExistence type="predicted"/>
<feature type="transmembrane region" description="Helical" evidence="6">
    <location>
        <begin position="228"/>
        <end position="248"/>
    </location>
</feature>
<evidence type="ECO:0000256" key="3">
    <source>
        <dbReference type="ARBA" id="ARBA00022692"/>
    </source>
</evidence>
<organism evidence="7 8">
    <name type="scientific">Polymorphobacter multimanifer</name>
    <dbReference type="NCBI Taxonomy" id="1070431"/>
    <lineage>
        <taxon>Bacteria</taxon>
        <taxon>Pseudomonadati</taxon>
        <taxon>Pseudomonadota</taxon>
        <taxon>Alphaproteobacteria</taxon>
        <taxon>Sphingomonadales</taxon>
        <taxon>Sphingosinicellaceae</taxon>
        <taxon>Polymorphobacter</taxon>
    </lineage>
</organism>
<comment type="subcellular location">
    <subcellularLocation>
        <location evidence="1">Cell membrane</location>
        <topology evidence="1">Multi-pass membrane protein</topology>
    </subcellularLocation>
</comment>
<dbReference type="PANTHER" id="PTHR30213:SF0">
    <property type="entry name" value="UPF0761 MEMBRANE PROTEIN YIHY"/>
    <property type="match status" value="1"/>
</dbReference>
<evidence type="ECO:0000313" key="7">
    <source>
        <dbReference type="EMBL" id="MBB6226142.1"/>
    </source>
</evidence>
<evidence type="ECO:0000256" key="6">
    <source>
        <dbReference type="SAM" id="Phobius"/>
    </source>
</evidence>
<name>A0A841LAG2_9SPHN</name>
<evidence type="ECO:0000313" key="8">
    <source>
        <dbReference type="Proteomes" id="UP000538147"/>
    </source>
</evidence>
<dbReference type="RefSeq" id="WP_341534397.1">
    <property type="nucleotide sequence ID" value="NZ_JACIIV010000002.1"/>
</dbReference>
<evidence type="ECO:0000256" key="1">
    <source>
        <dbReference type="ARBA" id="ARBA00004651"/>
    </source>
</evidence>
<protein>
    <submittedName>
        <fullName evidence="7">Membrane protein</fullName>
    </submittedName>
</protein>
<comment type="caution">
    <text evidence="7">The sequence shown here is derived from an EMBL/GenBank/DDBJ whole genome shotgun (WGS) entry which is preliminary data.</text>
</comment>
<feature type="transmembrane region" description="Helical" evidence="6">
    <location>
        <begin position="260"/>
        <end position="283"/>
    </location>
</feature>
<dbReference type="Pfam" id="PF03631">
    <property type="entry name" value="Virul_fac_BrkB"/>
    <property type="match status" value="1"/>
</dbReference>
<keyword evidence="4 6" id="KW-1133">Transmembrane helix</keyword>
<feature type="transmembrane region" description="Helical" evidence="6">
    <location>
        <begin position="73"/>
        <end position="102"/>
    </location>
</feature>
<dbReference type="PANTHER" id="PTHR30213">
    <property type="entry name" value="INNER MEMBRANE PROTEIN YHJD"/>
    <property type="match status" value="1"/>
</dbReference>
<evidence type="ECO:0000256" key="5">
    <source>
        <dbReference type="ARBA" id="ARBA00023136"/>
    </source>
</evidence>
<keyword evidence="3 6" id="KW-0812">Transmembrane</keyword>
<feature type="transmembrane region" description="Helical" evidence="6">
    <location>
        <begin position="295"/>
        <end position="318"/>
    </location>
</feature>
<reference evidence="7 8" key="1">
    <citation type="submission" date="2020-08" db="EMBL/GenBank/DDBJ databases">
        <title>Genomic Encyclopedia of Type Strains, Phase IV (KMG-IV): sequencing the most valuable type-strain genomes for metagenomic binning, comparative biology and taxonomic classification.</title>
        <authorList>
            <person name="Goeker M."/>
        </authorList>
    </citation>
    <scope>NUCLEOTIDE SEQUENCE [LARGE SCALE GENOMIC DNA]</scope>
    <source>
        <strain evidence="7 8">DSM 102189</strain>
    </source>
</reference>
<dbReference type="NCBIfam" id="TIGR00765">
    <property type="entry name" value="yihY_not_rbn"/>
    <property type="match status" value="1"/>
</dbReference>
<gene>
    <name evidence="7" type="ORF">FHS79_000295</name>
</gene>
<dbReference type="InterPro" id="IPR017039">
    <property type="entry name" value="Virul_fac_BrkB"/>
</dbReference>
<accession>A0A841LAG2</accession>
<feature type="transmembrane region" description="Helical" evidence="6">
    <location>
        <begin position="181"/>
        <end position="208"/>
    </location>
</feature>
<dbReference type="AlphaFoldDB" id="A0A841LAG2"/>
<dbReference type="EMBL" id="JACIIV010000002">
    <property type="protein sequence ID" value="MBB6226142.1"/>
    <property type="molecule type" value="Genomic_DNA"/>
</dbReference>
<keyword evidence="8" id="KW-1185">Reference proteome</keyword>
<sequence length="355" mass="37747">MATPHLPPWASWLPDRVTAPVVRWSLRRDRRRAAEAADPELRGVNARSPREYSGVAWKAILRRVWLANGDRNLSLLAAGVAFYAFLSFVPLLAALVLSYGLIADPGTVARHMNTIIELVPADAARLISEQLVNLTTTAARQKGFGLAMALGVSVFGATRASRAMITALNVIYEQHDQRGVIGGMAVSALLIVGAILTGIVGIFAASMLSWAGRLLASFGDTVVLMVQGMTWVVAGGLCCLAIGAMYRFAPNRESAHWRWLSIGSVAATVLWLVATLGFGVYAAQFSNYNATYGSLGAVVVLLMWLFVSAYAILIGGLINAETERQTAQDSTTGPARPMGQRGAVVADMSAAEGDG</sequence>
<dbReference type="Proteomes" id="UP000538147">
    <property type="component" value="Unassembled WGS sequence"/>
</dbReference>
<evidence type="ECO:0000256" key="4">
    <source>
        <dbReference type="ARBA" id="ARBA00022989"/>
    </source>
</evidence>